<dbReference type="InterPro" id="IPR051548">
    <property type="entry name" value="Grx-like_ET"/>
</dbReference>
<dbReference type="InterPro" id="IPR011911">
    <property type="entry name" value="GlrX_YruB"/>
</dbReference>
<dbReference type="Proteomes" id="UP000177777">
    <property type="component" value="Unassembled WGS sequence"/>
</dbReference>
<organism evidence="2 3">
    <name type="scientific">Candidatus Nomurabacteria bacterium RIFCSPHIGHO2_02_FULL_41_18</name>
    <dbReference type="NCBI Taxonomy" id="1801754"/>
    <lineage>
        <taxon>Bacteria</taxon>
        <taxon>Candidatus Nomuraibacteriota</taxon>
    </lineage>
</organism>
<dbReference type="CDD" id="cd02976">
    <property type="entry name" value="NrdH"/>
    <property type="match status" value="1"/>
</dbReference>
<name>A0A1F6W6G9_9BACT</name>
<dbReference type="NCBIfam" id="TIGR02196">
    <property type="entry name" value="GlrX_YruB"/>
    <property type="match status" value="1"/>
</dbReference>
<dbReference type="InterPro" id="IPR002109">
    <property type="entry name" value="Glutaredoxin"/>
</dbReference>
<dbReference type="PROSITE" id="PS51354">
    <property type="entry name" value="GLUTAREDOXIN_2"/>
    <property type="match status" value="1"/>
</dbReference>
<evidence type="ECO:0000313" key="3">
    <source>
        <dbReference type="Proteomes" id="UP000177777"/>
    </source>
</evidence>
<dbReference type="Gene3D" id="3.40.30.10">
    <property type="entry name" value="Glutaredoxin"/>
    <property type="match status" value="1"/>
</dbReference>
<evidence type="ECO:0000259" key="1">
    <source>
        <dbReference type="Pfam" id="PF00462"/>
    </source>
</evidence>
<proteinExistence type="predicted"/>
<dbReference type="AlphaFoldDB" id="A0A1F6W6G9"/>
<evidence type="ECO:0000313" key="2">
    <source>
        <dbReference type="EMBL" id="OGI77510.1"/>
    </source>
</evidence>
<protein>
    <submittedName>
        <fullName evidence="2">NrdH-redoxin</fullName>
    </submittedName>
</protein>
<dbReference type="EMBL" id="MFUE01000014">
    <property type="protein sequence ID" value="OGI77510.1"/>
    <property type="molecule type" value="Genomic_DNA"/>
</dbReference>
<dbReference type="SUPFAM" id="SSF52833">
    <property type="entry name" value="Thioredoxin-like"/>
    <property type="match status" value="1"/>
</dbReference>
<dbReference type="InterPro" id="IPR036249">
    <property type="entry name" value="Thioredoxin-like_sf"/>
</dbReference>
<reference evidence="2 3" key="1">
    <citation type="journal article" date="2016" name="Nat. Commun.">
        <title>Thousands of microbial genomes shed light on interconnected biogeochemical processes in an aquifer system.</title>
        <authorList>
            <person name="Anantharaman K."/>
            <person name="Brown C.T."/>
            <person name="Hug L.A."/>
            <person name="Sharon I."/>
            <person name="Castelle C.J."/>
            <person name="Probst A.J."/>
            <person name="Thomas B.C."/>
            <person name="Singh A."/>
            <person name="Wilkins M.J."/>
            <person name="Karaoz U."/>
            <person name="Brodie E.L."/>
            <person name="Williams K.H."/>
            <person name="Hubbard S.S."/>
            <person name="Banfield J.F."/>
        </authorList>
    </citation>
    <scope>NUCLEOTIDE SEQUENCE [LARGE SCALE GENOMIC DNA]</scope>
</reference>
<dbReference type="PANTHER" id="PTHR34386:SF1">
    <property type="entry name" value="GLUTAREDOXIN-LIKE PROTEIN NRDH"/>
    <property type="match status" value="1"/>
</dbReference>
<feature type="domain" description="Glutaredoxin" evidence="1">
    <location>
        <begin position="4"/>
        <end position="63"/>
    </location>
</feature>
<accession>A0A1F6W6G9</accession>
<dbReference type="STRING" id="1801754.A3D42_02925"/>
<sequence>MQHVEIYSTPSCHFCHMAKEFFKEKNVPFTDYDVASDVSKRQEMMEKSGQMGVPVIVIGNELVVGFNKALISKLLGI</sequence>
<dbReference type="Pfam" id="PF00462">
    <property type="entry name" value="Glutaredoxin"/>
    <property type="match status" value="1"/>
</dbReference>
<comment type="caution">
    <text evidence="2">The sequence shown here is derived from an EMBL/GenBank/DDBJ whole genome shotgun (WGS) entry which is preliminary data.</text>
</comment>
<dbReference type="GO" id="GO:0045454">
    <property type="term" value="P:cell redox homeostasis"/>
    <property type="evidence" value="ECO:0007669"/>
    <property type="project" value="TreeGrafter"/>
</dbReference>
<dbReference type="PANTHER" id="PTHR34386">
    <property type="entry name" value="GLUTAREDOXIN"/>
    <property type="match status" value="1"/>
</dbReference>
<dbReference type="GO" id="GO:0009055">
    <property type="term" value="F:electron transfer activity"/>
    <property type="evidence" value="ECO:0007669"/>
    <property type="project" value="TreeGrafter"/>
</dbReference>
<gene>
    <name evidence="2" type="ORF">A3D42_02925</name>
</gene>